<reference evidence="1 2" key="1">
    <citation type="submission" date="2013-12" db="EMBL/GenBank/DDBJ databases">
        <title>Draft genome of the parsitic nematode Ancylostoma duodenale.</title>
        <authorList>
            <person name="Mitreva M."/>
        </authorList>
    </citation>
    <scope>NUCLEOTIDE SEQUENCE [LARGE SCALE GENOMIC DNA]</scope>
    <source>
        <strain evidence="1 2">Zhejiang</strain>
    </source>
</reference>
<sequence>MLLRSIGLHGWLTVEKGGSWHRLGRLAAELVGGGGRWRQKASSSIARAFVGDVGTLPVAQQLIVAESTTNACDLAVVPVIRFQAFQAQAQLASLNRPGYRIRALATATRIMRVLVLLYTHRTHSWIQAIISPVCCKRSS</sequence>
<protein>
    <submittedName>
        <fullName evidence="1">Uncharacterized protein</fullName>
    </submittedName>
</protein>
<evidence type="ECO:0000313" key="1">
    <source>
        <dbReference type="EMBL" id="KIH47212.1"/>
    </source>
</evidence>
<evidence type="ECO:0000313" key="2">
    <source>
        <dbReference type="Proteomes" id="UP000054047"/>
    </source>
</evidence>
<organism evidence="1 2">
    <name type="scientific">Ancylostoma duodenale</name>
    <dbReference type="NCBI Taxonomy" id="51022"/>
    <lineage>
        <taxon>Eukaryota</taxon>
        <taxon>Metazoa</taxon>
        <taxon>Ecdysozoa</taxon>
        <taxon>Nematoda</taxon>
        <taxon>Chromadorea</taxon>
        <taxon>Rhabditida</taxon>
        <taxon>Rhabditina</taxon>
        <taxon>Rhabditomorpha</taxon>
        <taxon>Strongyloidea</taxon>
        <taxon>Ancylostomatidae</taxon>
        <taxon>Ancylostomatinae</taxon>
        <taxon>Ancylostoma</taxon>
    </lineage>
</organism>
<proteinExistence type="predicted"/>
<name>A0A0C2CBI5_9BILA</name>
<dbReference type="AlphaFoldDB" id="A0A0C2CBI5"/>
<dbReference type="Proteomes" id="UP000054047">
    <property type="component" value="Unassembled WGS sequence"/>
</dbReference>
<accession>A0A0C2CBI5</accession>
<gene>
    <name evidence="1" type="ORF">ANCDUO_22734</name>
</gene>
<keyword evidence="2" id="KW-1185">Reference proteome</keyword>
<dbReference type="EMBL" id="KN768020">
    <property type="protein sequence ID" value="KIH47212.1"/>
    <property type="molecule type" value="Genomic_DNA"/>
</dbReference>